<evidence type="ECO:0000313" key="1">
    <source>
        <dbReference type="EMBL" id="RRQ03556.1"/>
    </source>
</evidence>
<reference evidence="1 2" key="1">
    <citation type="submission" date="2018-01" db="EMBL/GenBank/DDBJ databases">
        <title>Twenty Corynebacterium bovis Genomes.</title>
        <authorList>
            <person name="Gulvik C.A."/>
        </authorList>
    </citation>
    <scope>NUCLEOTIDE SEQUENCE [LARGE SCALE GENOMIC DNA]</scope>
    <source>
        <strain evidence="1 2">16-2004</strain>
    </source>
</reference>
<keyword evidence="2" id="KW-1185">Reference proteome</keyword>
<dbReference type="AlphaFoldDB" id="A0A426Q458"/>
<evidence type="ECO:0008006" key="3">
    <source>
        <dbReference type="Google" id="ProtNLM"/>
    </source>
</evidence>
<dbReference type="SUPFAM" id="SSF54060">
    <property type="entry name" value="His-Me finger endonucleases"/>
    <property type="match status" value="1"/>
</dbReference>
<gene>
    <name evidence="1" type="ORF">CXF42_07050</name>
</gene>
<sequence>MTDIDVPLPGLANLRRTRPSTVRITTAARRSFWRRVRVTDSGCWIWTGAVASDGYGRITWTHHGVPRTLSTHRFALTLALGTIPAGIVAAHGCDHPLCVRFGAGHVHPSTQSANLHHAIDAGRHDNVNLVVDSTRRRQQSLTTRAMLLGRCEPQANSNSEQPEQSMLF</sequence>
<protein>
    <recommendedName>
        <fullName evidence="3">HNH nuclease domain-containing protein</fullName>
    </recommendedName>
</protein>
<comment type="caution">
    <text evidence="1">The sequence shown here is derived from an EMBL/GenBank/DDBJ whole genome shotgun (WGS) entry which is preliminary data.</text>
</comment>
<name>A0A426Q458_9CORY</name>
<dbReference type="RefSeq" id="WP_125176237.1">
    <property type="nucleotide sequence ID" value="NZ_CP066068.1"/>
</dbReference>
<dbReference type="InterPro" id="IPR044925">
    <property type="entry name" value="His-Me_finger_sf"/>
</dbReference>
<proteinExistence type="predicted"/>
<evidence type="ECO:0000313" key="2">
    <source>
        <dbReference type="Proteomes" id="UP000278422"/>
    </source>
</evidence>
<organism evidence="1 2">
    <name type="scientific">Corynebacterium bovis</name>
    <dbReference type="NCBI Taxonomy" id="36808"/>
    <lineage>
        <taxon>Bacteria</taxon>
        <taxon>Bacillati</taxon>
        <taxon>Actinomycetota</taxon>
        <taxon>Actinomycetes</taxon>
        <taxon>Mycobacteriales</taxon>
        <taxon>Corynebacteriaceae</taxon>
        <taxon>Corynebacterium</taxon>
    </lineage>
</organism>
<dbReference type="EMBL" id="PQNQ01000017">
    <property type="protein sequence ID" value="RRQ03556.1"/>
    <property type="molecule type" value="Genomic_DNA"/>
</dbReference>
<dbReference type="Proteomes" id="UP000278422">
    <property type="component" value="Unassembled WGS sequence"/>
</dbReference>
<accession>A0A426Q458</accession>